<proteinExistence type="predicted"/>
<protein>
    <submittedName>
        <fullName evidence="1">Uncharacterized protein</fullName>
    </submittedName>
</protein>
<gene>
    <name evidence="1" type="ORF">ACFSDX_03495</name>
</gene>
<dbReference type="EMBL" id="JBHUFD010000001">
    <property type="protein sequence ID" value="MFD1871474.1"/>
    <property type="molecule type" value="Genomic_DNA"/>
</dbReference>
<accession>A0ABW4QPM6</accession>
<name>A0ABW4QPM6_9BACT</name>
<comment type="caution">
    <text evidence="1">The sequence shown here is derived from an EMBL/GenBank/DDBJ whole genome shotgun (WGS) entry which is preliminary data.</text>
</comment>
<evidence type="ECO:0000313" key="2">
    <source>
        <dbReference type="Proteomes" id="UP001597197"/>
    </source>
</evidence>
<organism evidence="1 2">
    <name type="scientific">Hymenobacter bucti</name>
    <dbReference type="NCBI Taxonomy" id="1844114"/>
    <lineage>
        <taxon>Bacteria</taxon>
        <taxon>Pseudomonadati</taxon>
        <taxon>Bacteroidota</taxon>
        <taxon>Cytophagia</taxon>
        <taxon>Cytophagales</taxon>
        <taxon>Hymenobacteraceae</taxon>
        <taxon>Hymenobacter</taxon>
    </lineage>
</organism>
<dbReference type="Proteomes" id="UP001597197">
    <property type="component" value="Unassembled WGS sequence"/>
</dbReference>
<keyword evidence="2" id="KW-1185">Reference proteome</keyword>
<evidence type="ECO:0000313" key="1">
    <source>
        <dbReference type="EMBL" id="MFD1871474.1"/>
    </source>
</evidence>
<sequence>MPLPRMRQLRRDKTLFGLAMNAVRLHLEEHDRLAQQPQLREEPDDILRLIQQSIDQWVGLATSYLMGKFRCSTTQAMELLGELLADMKAGIPVGELRQVPFQHALALPRELLAEPAPGQPDQPPAAAE</sequence>
<dbReference type="RefSeq" id="WP_382311791.1">
    <property type="nucleotide sequence ID" value="NZ_JBHUFD010000001.1"/>
</dbReference>
<reference evidence="2" key="1">
    <citation type="journal article" date="2019" name="Int. J. Syst. Evol. Microbiol.">
        <title>The Global Catalogue of Microorganisms (GCM) 10K type strain sequencing project: providing services to taxonomists for standard genome sequencing and annotation.</title>
        <authorList>
            <consortium name="The Broad Institute Genomics Platform"/>
            <consortium name="The Broad Institute Genome Sequencing Center for Infectious Disease"/>
            <person name="Wu L."/>
            <person name="Ma J."/>
        </authorList>
    </citation>
    <scope>NUCLEOTIDE SEQUENCE [LARGE SCALE GENOMIC DNA]</scope>
    <source>
        <strain evidence="2">CGMCC 1.15795</strain>
    </source>
</reference>